<dbReference type="EMBL" id="JAUJEB010000001">
    <property type="protein sequence ID" value="MDN5212755.1"/>
    <property type="molecule type" value="Genomic_DNA"/>
</dbReference>
<feature type="domain" description="3-keto-alpha-glucoside-1,2-lyase/3-keto-2-hydroxy-glucal hydratase" evidence="2">
    <location>
        <begin position="63"/>
        <end position="310"/>
    </location>
</feature>
<accession>A0ABT8L4R3</accession>
<dbReference type="Proteomes" id="UP001172083">
    <property type="component" value="Unassembled WGS sequence"/>
</dbReference>
<dbReference type="Pfam" id="PF06439">
    <property type="entry name" value="3keto-disac_hyd"/>
    <property type="match status" value="1"/>
</dbReference>
<feature type="region of interest" description="Disordered" evidence="1">
    <location>
        <begin position="44"/>
        <end position="64"/>
    </location>
</feature>
<evidence type="ECO:0000313" key="3">
    <source>
        <dbReference type="EMBL" id="MDN5212755.1"/>
    </source>
</evidence>
<dbReference type="InterPro" id="IPR010496">
    <property type="entry name" value="AL/BT2_dom"/>
</dbReference>
<sequence length="319" mass="36372">MFHPFTIKSNARNRIDMAFKGLVEKSRSVWVIFLALFFISCSSKTSESGNNREDGVGSGDSPRSLFNGKDLSGWYSYLRAPEPTSMVEGLKKEGDRYVEPIGLNSDLLNVFSVVQEDGQPVIRISGEVLGVLITEQEFENFHLSLEFKWGEKKYPPREDKKRDSGVMYYAVGKEGAKAGAWMRSIELQVQEGDTGDMWCIDSTSTRVRTIKVDGEESFRYDPKAPFHVLNMRGNRYCQKSGDFEKEYGEWNRLDIYAYGRESIHVVNDQKNMHLTDIGQIVNGEIEPLTKGKIQLQSEGAEIFYRDITIRPIHALPHFK</sequence>
<dbReference type="RefSeq" id="WP_346758072.1">
    <property type="nucleotide sequence ID" value="NZ_JAUJEB010000001.1"/>
</dbReference>
<evidence type="ECO:0000259" key="2">
    <source>
        <dbReference type="Pfam" id="PF06439"/>
    </source>
</evidence>
<keyword evidence="4" id="KW-1185">Reference proteome</keyword>
<name>A0ABT8L4R3_9BACT</name>
<organism evidence="3 4">
    <name type="scientific">Agaribacillus aureus</name>
    <dbReference type="NCBI Taxonomy" id="3051825"/>
    <lineage>
        <taxon>Bacteria</taxon>
        <taxon>Pseudomonadati</taxon>
        <taxon>Bacteroidota</taxon>
        <taxon>Cytophagia</taxon>
        <taxon>Cytophagales</taxon>
        <taxon>Splendidivirgaceae</taxon>
        <taxon>Agaribacillus</taxon>
    </lineage>
</organism>
<protein>
    <submittedName>
        <fullName evidence="3">DUF1080 domain-containing protein</fullName>
    </submittedName>
</protein>
<evidence type="ECO:0000256" key="1">
    <source>
        <dbReference type="SAM" id="MobiDB-lite"/>
    </source>
</evidence>
<evidence type="ECO:0000313" key="4">
    <source>
        <dbReference type="Proteomes" id="UP001172083"/>
    </source>
</evidence>
<reference evidence="3" key="1">
    <citation type="submission" date="2023-06" db="EMBL/GenBank/DDBJ databases">
        <title>Genomic of Agaribacillus aureum.</title>
        <authorList>
            <person name="Wang G."/>
        </authorList>
    </citation>
    <scope>NUCLEOTIDE SEQUENCE</scope>
    <source>
        <strain evidence="3">BMA12</strain>
    </source>
</reference>
<gene>
    <name evidence="3" type="ORF">QQ020_11885</name>
</gene>
<comment type="caution">
    <text evidence="3">The sequence shown here is derived from an EMBL/GenBank/DDBJ whole genome shotgun (WGS) entry which is preliminary data.</text>
</comment>
<proteinExistence type="predicted"/>
<dbReference type="Gene3D" id="2.60.120.560">
    <property type="entry name" value="Exo-inulinase, domain 1"/>
    <property type="match status" value="1"/>
</dbReference>